<comment type="caution">
    <text evidence="2">The sequence shown here is derived from an EMBL/GenBank/DDBJ whole genome shotgun (WGS) entry which is preliminary data.</text>
</comment>
<dbReference type="EMBL" id="BAAFGZ010000108">
    <property type="protein sequence ID" value="GAB0135064.1"/>
    <property type="molecule type" value="Genomic_DNA"/>
</dbReference>
<evidence type="ECO:0000313" key="2">
    <source>
        <dbReference type="EMBL" id="GAB0135064.1"/>
    </source>
</evidence>
<dbReference type="Proteomes" id="UP001562357">
    <property type="component" value="Unassembled WGS sequence"/>
</dbReference>
<accession>A0ABQ0CNR3</accession>
<feature type="region of interest" description="Disordered" evidence="1">
    <location>
        <begin position="142"/>
        <end position="161"/>
    </location>
</feature>
<evidence type="ECO:0000256" key="1">
    <source>
        <dbReference type="SAM" id="MobiDB-lite"/>
    </source>
</evidence>
<sequence>MTDGVAPRNLVRRDREAGEYVPPNFDSILQSLDQMSAKNDGSISKASNVHVSTTYGPGRKEYEVLQAYNSLIEAGGRPVCRLGDTNHISKDPVRYLEMLVPWIGGSSSDSGLDWRSIFQQQLFNWQQFRAWQKAHRDVPAVSGAANTTKEGSVTGNIQRANSSVDGSSSKFEIHVESTRERLTHCGFTKSFCFDNDTHGQDDWTTWIEYLSFECSCFDDCSRHLKAEELGNLGATTMLKCPDSPAQSNHGHSRAQPTHPGLKHSSAPHTGHGAPRSHGGQRLNGNNVGVAEMDNSWTSENTSNARSDHDGTVSRAAKLNDAEHHNLILKWALLQEPEIAAMRVHQPGVIGSSHKRAMLGPDLRRLKRHRDGSLCASGIKLSQIDRDDDPNDELETKRCRSSG</sequence>
<gene>
    <name evidence="2" type="primary">g3416</name>
    <name evidence="2" type="ORF">EsDP_00003416</name>
</gene>
<organism evidence="2 3">
    <name type="scientific">Epichloe bromicola</name>
    <dbReference type="NCBI Taxonomy" id="79588"/>
    <lineage>
        <taxon>Eukaryota</taxon>
        <taxon>Fungi</taxon>
        <taxon>Dikarya</taxon>
        <taxon>Ascomycota</taxon>
        <taxon>Pezizomycotina</taxon>
        <taxon>Sordariomycetes</taxon>
        <taxon>Hypocreomycetidae</taxon>
        <taxon>Hypocreales</taxon>
        <taxon>Clavicipitaceae</taxon>
        <taxon>Epichloe</taxon>
    </lineage>
</organism>
<name>A0ABQ0CNR3_9HYPO</name>
<protein>
    <submittedName>
        <fullName evidence="2">Uncharacterized protein</fullName>
    </submittedName>
</protein>
<proteinExistence type="predicted"/>
<feature type="compositionally biased region" description="Polar residues" evidence="1">
    <location>
        <begin position="144"/>
        <end position="161"/>
    </location>
</feature>
<evidence type="ECO:0000313" key="3">
    <source>
        <dbReference type="Proteomes" id="UP001562357"/>
    </source>
</evidence>
<reference evidence="3" key="1">
    <citation type="submission" date="2024-06" db="EMBL/GenBank/DDBJ databases">
        <title>Draft Genome Sequences of Epichloe bromicola Strains Isolated from Elymus ciliaris.</title>
        <authorList>
            <consortium name="Epichloe bromicola genome sequencing consortium"/>
            <person name="Miura A."/>
            <person name="Imano S."/>
            <person name="Ashida A."/>
            <person name="Sato I."/>
            <person name="Chiba S."/>
            <person name="Tanaka A."/>
            <person name="Camagna M."/>
            <person name="Takemoto D."/>
        </authorList>
    </citation>
    <scope>NUCLEOTIDE SEQUENCE [LARGE SCALE GENOMIC DNA]</scope>
    <source>
        <strain evidence="3">DP</strain>
    </source>
</reference>
<keyword evidence="3" id="KW-1185">Reference proteome</keyword>
<feature type="region of interest" description="Disordered" evidence="1">
    <location>
        <begin position="240"/>
        <end position="288"/>
    </location>
</feature>